<dbReference type="Pfam" id="PF08845">
    <property type="entry name" value="SymE_toxin"/>
    <property type="match status" value="1"/>
</dbReference>
<accession>A0A9X3YG58</accession>
<comment type="caution">
    <text evidence="2">The sequence shown here is derived from an EMBL/GenBank/DDBJ whole genome shotgun (WGS) entry which is preliminary data.</text>
</comment>
<dbReference type="GO" id="GO:0016070">
    <property type="term" value="P:RNA metabolic process"/>
    <property type="evidence" value="ECO:0007669"/>
    <property type="project" value="InterPro"/>
</dbReference>
<dbReference type="EMBL" id="JAOVZO020000003">
    <property type="protein sequence ID" value="MDC8011466.1"/>
    <property type="molecule type" value="Genomic_DNA"/>
</dbReference>
<evidence type="ECO:0000313" key="3">
    <source>
        <dbReference type="Proteomes" id="UP001139971"/>
    </source>
</evidence>
<reference evidence="2" key="1">
    <citation type="submission" date="2023-02" db="EMBL/GenBank/DDBJ databases">
        <title>Tahibacter soli sp. nov. isolated from soil.</title>
        <authorList>
            <person name="Baek J.H."/>
            <person name="Lee J.K."/>
            <person name="Choi D.G."/>
            <person name="Jeon C.O."/>
        </authorList>
    </citation>
    <scope>NUCLEOTIDE SEQUENCE</scope>
    <source>
        <strain evidence="2">BL</strain>
    </source>
</reference>
<sequence>MDKRKHTSSNSSTKQIRVGTAYYPAVDQAHLPREIPQIRLCGIWLINAGFLPGDAVTIRVTAGRLVITRA</sequence>
<proteinExistence type="predicted"/>
<evidence type="ECO:0000313" key="2">
    <source>
        <dbReference type="EMBL" id="MDC8011466.1"/>
    </source>
</evidence>
<gene>
    <name evidence="2" type="ORF">OD750_002770</name>
</gene>
<evidence type="ECO:0000259" key="1">
    <source>
        <dbReference type="Pfam" id="PF08845"/>
    </source>
</evidence>
<organism evidence="2 3">
    <name type="scientific">Tahibacter soli</name>
    <dbReference type="NCBI Taxonomy" id="2983605"/>
    <lineage>
        <taxon>Bacteria</taxon>
        <taxon>Pseudomonadati</taxon>
        <taxon>Pseudomonadota</taxon>
        <taxon>Gammaproteobacteria</taxon>
        <taxon>Lysobacterales</taxon>
        <taxon>Rhodanobacteraceae</taxon>
        <taxon>Tahibacter</taxon>
    </lineage>
</organism>
<name>A0A9X3YG58_9GAMM</name>
<protein>
    <submittedName>
        <fullName evidence="2">Type I toxin-antitoxin system SymE family toxin</fullName>
    </submittedName>
</protein>
<dbReference type="GO" id="GO:0003723">
    <property type="term" value="F:RNA binding"/>
    <property type="evidence" value="ECO:0007669"/>
    <property type="project" value="InterPro"/>
</dbReference>
<dbReference type="RefSeq" id="WP_263542690.1">
    <property type="nucleotide sequence ID" value="NZ_JAOVZO020000003.1"/>
</dbReference>
<dbReference type="Proteomes" id="UP001139971">
    <property type="component" value="Unassembled WGS sequence"/>
</dbReference>
<dbReference type="AlphaFoldDB" id="A0A9X3YG58"/>
<dbReference type="GO" id="GO:0005737">
    <property type="term" value="C:cytoplasm"/>
    <property type="evidence" value="ECO:0007669"/>
    <property type="project" value="InterPro"/>
</dbReference>
<dbReference type="GO" id="GO:0016788">
    <property type="term" value="F:hydrolase activity, acting on ester bonds"/>
    <property type="evidence" value="ECO:0007669"/>
    <property type="project" value="InterPro"/>
</dbReference>
<dbReference type="InterPro" id="IPR014944">
    <property type="entry name" value="Toxin_SymE-like"/>
</dbReference>
<feature type="domain" description="Toxin SymE-like" evidence="1">
    <location>
        <begin position="15"/>
        <end position="68"/>
    </location>
</feature>
<keyword evidence="3" id="KW-1185">Reference proteome</keyword>